<accession>A0A848FZB4</accession>
<sequence>MTNHTLADHADRITAAGRLLSTARRILFITGAGLSADSGLPTYRGVGGLYEGTLTDMGLPIEQALSGEVFRRRPDITWRYLAQIEASCRDARPNAGHYAIARLEALHGHVTVLTQNVDGFHLMAGSRDVIEMHGTLRRLRCVDCGRSRHVDNYAGLTIPPECPYCGGTLRPDVVLFGESLPDPAMHRFEAVLAAGPDLVLSVGTGSAFPYIAGPVLWAISAGVPTIEINPGETPLSDKVDIRLRLRAAEALPAMLDAAGYSLDSGRDASAG</sequence>
<dbReference type="EMBL" id="JABBGA010000003">
    <property type="protein sequence ID" value="NML25258.1"/>
    <property type="molecule type" value="Genomic_DNA"/>
</dbReference>
<dbReference type="RefSeq" id="WP_169144895.1">
    <property type="nucleotide sequence ID" value="NZ_JABBGA010000003.1"/>
</dbReference>
<dbReference type="PANTHER" id="PTHR11085:SF4">
    <property type="entry name" value="NAD-DEPENDENT PROTEIN DEACYLASE"/>
    <property type="match status" value="1"/>
</dbReference>
<feature type="binding site" evidence="4">
    <location>
        <position position="144"/>
    </location>
    <ligand>
        <name>Zn(2+)</name>
        <dbReference type="ChEBI" id="CHEBI:29105"/>
    </ligand>
</feature>
<feature type="active site" description="Proton acceptor" evidence="4">
    <location>
        <position position="133"/>
    </location>
</feature>
<dbReference type="Gene3D" id="3.40.50.1220">
    <property type="entry name" value="TPP-binding domain"/>
    <property type="match status" value="1"/>
</dbReference>
<comment type="caution">
    <text evidence="6">The sequence shown here is derived from an EMBL/GenBank/DDBJ whole genome shotgun (WGS) entry which is preliminary data.</text>
</comment>
<dbReference type="PROSITE" id="PS50305">
    <property type="entry name" value="SIRTUIN"/>
    <property type="match status" value="1"/>
</dbReference>
<evidence type="ECO:0000256" key="2">
    <source>
        <dbReference type="ARBA" id="ARBA00022679"/>
    </source>
</evidence>
<gene>
    <name evidence="6" type="ORF">HHL15_05865</name>
</gene>
<dbReference type="InterPro" id="IPR026590">
    <property type="entry name" value="Ssirtuin_cat_dom"/>
</dbReference>
<feature type="binding site" evidence="4">
    <location>
        <position position="141"/>
    </location>
    <ligand>
        <name>Zn(2+)</name>
        <dbReference type="ChEBI" id="CHEBI:29105"/>
    </ligand>
</feature>
<dbReference type="Pfam" id="PF02146">
    <property type="entry name" value="SIR2"/>
    <property type="match status" value="1"/>
</dbReference>
<dbReference type="Gene3D" id="3.30.1600.10">
    <property type="entry name" value="SIR2/SIRT2 'Small Domain"/>
    <property type="match status" value="1"/>
</dbReference>
<keyword evidence="3" id="KW-0520">NAD</keyword>
<protein>
    <recommendedName>
        <fullName evidence="1">protein acetyllysine N-acetyltransferase</fullName>
        <ecNumber evidence="1">2.3.1.286</ecNumber>
    </recommendedName>
</protein>
<dbReference type="InterPro" id="IPR026591">
    <property type="entry name" value="Sirtuin_cat_small_dom_sf"/>
</dbReference>
<feature type="binding site" evidence="4">
    <location>
        <position position="162"/>
    </location>
    <ligand>
        <name>Zn(2+)</name>
        <dbReference type="ChEBI" id="CHEBI:29105"/>
    </ligand>
</feature>
<keyword evidence="4" id="KW-0479">Metal-binding</keyword>
<dbReference type="InterPro" id="IPR003000">
    <property type="entry name" value="Sirtuin"/>
</dbReference>
<evidence type="ECO:0000313" key="6">
    <source>
        <dbReference type="EMBL" id="NML25258.1"/>
    </source>
</evidence>
<dbReference type="PANTHER" id="PTHR11085">
    <property type="entry name" value="NAD-DEPENDENT PROTEIN DEACYLASE SIRTUIN-5, MITOCHONDRIAL-RELATED"/>
    <property type="match status" value="1"/>
</dbReference>
<dbReference type="CDD" id="cd01407">
    <property type="entry name" value="SIR2-fam"/>
    <property type="match status" value="1"/>
</dbReference>
<dbReference type="InterPro" id="IPR029035">
    <property type="entry name" value="DHS-like_NAD/FAD-binding_dom"/>
</dbReference>
<proteinExistence type="predicted"/>
<keyword evidence="7" id="KW-1185">Reference proteome</keyword>
<dbReference type="GO" id="GO:0017136">
    <property type="term" value="F:histone deacetylase activity, NAD-dependent"/>
    <property type="evidence" value="ECO:0007669"/>
    <property type="project" value="TreeGrafter"/>
</dbReference>
<keyword evidence="2" id="KW-0808">Transferase</keyword>
<evidence type="ECO:0000256" key="1">
    <source>
        <dbReference type="ARBA" id="ARBA00012928"/>
    </source>
</evidence>
<dbReference type="GO" id="GO:0046872">
    <property type="term" value="F:metal ion binding"/>
    <property type="evidence" value="ECO:0007669"/>
    <property type="project" value="UniProtKB-KW"/>
</dbReference>
<dbReference type="GO" id="GO:0070403">
    <property type="term" value="F:NAD+ binding"/>
    <property type="evidence" value="ECO:0007669"/>
    <property type="project" value="InterPro"/>
</dbReference>
<dbReference type="SUPFAM" id="SSF52467">
    <property type="entry name" value="DHS-like NAD/FAD-binding domain"/>
    <property type="match status" value="1"/>
</dbReference>
<evidence type="ECO:0000256" key="3">
    <source>
        <dbReference type="ARBA" id="ARBA00023027"/>
    </source>
</evidence>
<feature type="domain" description="Deacetylase sirtuin-type" evidence="5">
    <location>
        <begin position="3"/>
        <end position="261"/>
    </location>
</feature>
<evidence type="ECO:0000259" key="5">
    <source>
        <dbReference type="PROSITE" id="PS50305"/>
    </source>
</evidence>
<dbReference type="InterPro" id="IPR050134">
    <property type="entry name" value="NAD-dep_sirtuin_deacylases"/>
</dbReference>
<dbReference type="Proteomes" id="UP000580043">
    <property type="component" value="Unassembled WGS sequence"/>
</dbReference>
<dbReference type="AlphaFoldDB" id="A0A848FZB4"/>
<evidence type="ECO:0000313" key="7">
    <source>
        <dbReference type="Proteomes" id="UP000580043"/>
    </source>
</evidence>
<evidence type="ECO:0000256" key="4">
    <source>
        <dbReference type="PROSITE-ProRule" id="PRU00236"/>
    </source>
</evidence>
<dbReference type="NCBIfam" id="NF001753">
    <property type="entry name" value="PRK00481.1-3"/>
    <property type="match status" value="1"/>
</dbReference>
<organism evidence="6 7">
    <name type="scientific">Zoogloea dura</name>
    <dbReference type="NCBI Taxonomy" id="2728840"/>
    <lineage>
        <taxon>Bacteria</taxon>
        <taxon>Pseudomonadati</taxon>
        <taxon>Pseudomonadota</taxon>
        <taxon>Betaproteobacteria</taxon>
        <taxon>Rhodocyclales</taxon>
        <taxon>Zoogloeaceae</taxon>
        <taxon>Zoogloea</taxon>
    </lineage>
</organism>
<feature type="binding site" evidence="4">
    <location>
        <position position="165"/>
    </location>
    <ligand>
        <name>Zn(2+)</name>
        <dbReference type="ChEBI" id="CHEBI:29105"/>
    </ligand>
</feature>
<keyword evidence="4" id="KW-0862">Zinc</keyword>
<dbReference type="EC" id="2.3.1.286" evidence="1"/>
<name>A0A848FZB4_9RHOO</name>
<reference evidence="6 7" key="1">
    <citation type="submission" date="2020-04" db="EMBL/GenBank/DDBJ databases">
        <title>Zoogloea sp. G-4-1-14 isolated from soil.</title>
        <authorList>
            <person name="Dahal R.H."/>
        </authorList>
    </citation>
    <scope>NUCLEOTIDE SEQUENCE [LARGE SCALE GENOMIC DNA]</scope>
    <source>
        <strain evidence="6 7">G-4-1-14</strain>
    </source>
</reference>